<sequence>MFDPKQFDDIAKKLFAALPSSLQSFEKDIQQKFREVLQTAFARLDLITREEFDIQTKVLARTREKLESLQTQVDALLQTRAANEEHKEN</sequence>
<comment type="function">
    <text evidence="1">Required for efficient ubiquinone (coenzyme Q) biosynthesis. UbiK is probably an accessory factor of Ubi enzymes and facilitates ubiquinone biosynthesis by acting as an assembly factor, a targeting factor, or both.</text>
</comment>
<keyword evidence="1" id="KW-0175">Coiled coil</keyword>
<name>A0ABV8CF35_9GAMM</name>
<dbReference type="Proteomes" id="UP001595758">
    <property type="component" value="Unassembled WGS sequence"/>
</dbReference>
<dbReference type="RefSeq" id="WP_382342365.1">
    <property type="nucleotide sequence ID" value="NZ_JBHSAB010000012.1"/>
</dbReference>
<dbReference type="HAMAP" id="MF_02216">
    <property type="entry name" value="UbiK"/>
    <property type="match status" value="1"/>
</dbReference>
<dbReference type="EMBL" id="JBHSAB010000012">
    <property type="protein sequence ID" value="MFC3908774.1"/>
    <property type="molecule type" value="Genomic_DNA"/>
</dbReference>
<evidence type="ECO:0000313" key="2">
    <source>
        <dbReference type="EMBL" id="MFC3908774.1"/>
    </source>
</evidence>
<dbReference type="InterPro" id="IPR007475">
    <property type="entry name" value="UbiK"/>
</dbReference>
<evidence type="ECO:0000313" key="3">
    <source>
        <dbReference type="Proteomes" id="UP001595758"/>
    </source>
</evidence>
<feature type="coiled-coil region" evidence="1">
    <location>
        <begin position="59"/>
        <end position="86"/>
    </location>
</feature>
<comment type="subcellular location">
    <subcellularLocation>
        <location evidence="1">Cytoplasm</location>
    </subcellularLocation>
</comment>
<dbReference type="Pfam" id="PF04380">
    <property type="entry name" value="BMFP"/>
    <property type="match status" value="1"/>
</dbReference>
<dbReference type="PANTHER" id="PTHR38040:SF1">
    <property type="entry name" value="UBIQUINONE BIOSYNTHESIS ACCESSORY FACTOR UBIK"/>
    <property type="match status" value="1"/>
</dbReference>
<dbReference type="PANTHER" id="PTHR38040">
    <property type="entry name" value="UBIQUINONE BIOSYNTHESIS ACCESSORY FACTOR UBIK"/>
    <property type="match status" value="1"/>
</dbReference>
<comment type="similarity">
    <text evidence="1">Belongs to the UbiK family.</text>
</comment>
<reference evidence="3" key="1">
    <citation type="journal article" date="2019" name="Int. J. Syst. Evol. Microbiol.">
        <title>The Global Catalogue of Microorganisms (GCM) 10K type strain sequencing project: providing services to taxonomists for standard genome sequencing and annotation.</title>
        <authorList>
            <consortium name="The Broad Institute Genomics Platform"/>
            <consortium name="The Broad Institute Genome Sequencing Center for Infectious Disease"/>
            <person name="Wu L."/>
            <person name="Ma J."/>
        </authorList>
    </citation>
    <scope>NUCLEOTIDE SEQUENCE [LARGE SCALE GENOMIC DNA]</scope>
    <source>
        <strain evidence="3">CCUG 59858</strain>
    </source>
</reference>
<comment type="pathway">
    <text evidence="1">Cofactor biosynthesis; ubiquinone biosynthesis.</text>
</comment>
<comment type="caution">
    <text evidence="2">The sequence shown here is derived from an EMBL/GenBank/DDBJ whole genome shotgun (WGS) entry which is preliminary data.</text>
</comment>
<proteinExistence type="inferred from homology"/>
<accession>A0ABV8CF35</accession>
<keyword evidence="3" id="KW-1185">Reference proteome</keyword>
<keyword evidence="1" id="KW-0963">Cytoplasm</keyword>
<organism evidence="2 3">
    <name type="scientific">Legionella dresdenensis</name>
    <dbReference type="NCBI Taxonomy" id="450200"/>
    <lineage>
        <taxon>Bacteria</taxon>
        <taxon>Pseudomonadati</taxon>
        <taxon>Pseudomonadota</taxon>
        <taxon>Gammaproteobacteria</taxon>
        <taxon>Legionellales</taxon>
        <taxon>Legionellaceae</taxon>
        <taxon>Legionella</taxon>
    </lineage>
</organism>
<protein>
    <recommendedName>
        <fullName evidence="1">Ubiquinone biosynthesis accessory factor UbiK</fullName>
    </recommendedName>
</protein>
<keyword evidence="1" id="KW-0831">Ubiquinone biosynthesis</keyword>
<gene>
    <name evidence="1" type="primary">ubiK</name>
    <name evidence="2" type="ORF">ACFORL_06745</name>
</gene>
<dbReference type="NCBIfam" id="NF047835">
    <property type="entry name" value="UbiqAccUbiK"/>
    <property type="match status" value="1"/>
</dbReference>
<evidence type="ECO:0000256" key="1">
    <source>
        <dbReference type="HAMAP-Rule" id="MF_02216"/>
    </source>
</evidence>